<accession>A0A554A3P2</accession>
<name>A0A554A3P2_9BACI</name>
<sequence>MLWVLGIVMVLLNMRRLFLGIGLWGLVTRSFLLVCGASFWVLSVGSWFGAGSSWYAKLLSGY</sequence>
<proteinExistence type="predicted"/>
<keyword evidence="1" id="KW-0812">Transmembrane</keyword>
<keyword evidence="3" id="KW-1185">Reference proteome</keyword>
<keyword evidence="1" id="KW-1133">Transmembrane helix</keyword>
<reference evidence="2 3" key="1">
    <citation type="submission" date="2019-07" db="EMBL/GenBank/DDBJ databases">
        <authorList>
            <person name="Park Y.J."/>
            <person name="Jeong S.E."/>
            <person name="Jung H.S."/>
        </authorList>
    </citation>
    <scope>NUCLEOTIDE SEQUENCE [LARGE SCALE GENOMIC DNA]</scope>
    <source>
        <strain evidence="3">P16(2019)</strain>
    </source>
</reference>
<feature type="transmembrane region" description="Helical" evidence="1">
    <location>
        <begin position="30"/>
        <end position="50"/>
    </location>
</feature>
<dbReference type="AlphaFoldDB" id="A0A554A3P2"/>
<dbReference type="Proteomes" id="UP000318521">
    <property type="component" value="Unassembled WGS sequence"/>
</dbReference>
<dbReference type="EMBL" id="VLXZ01000001">
    <property type="protein sequence ID" value="TSB48307.1"/>
    <property type="molecule type" value="Genomic_DNA"/>
</dbReference>
<protein>
    <submittedName>
        <fullName evidence="2">Uncharacterized protein</fullName>
    </submittedName>
</protein>
<organism evidence="2 3">
    <name type="scientific">Alkalicoccobacillus porphyridii</name>
    <dbReference type="NCBI Taxonomy" id="2597270"/>
    <lineage>
        <taxon>Bacteria</taxon>
        <taxon>Bacillati</taxon>
        <taxon>Bacillota</taxon>
        <taxon>Bacilli</taxon>
        <taxon>Bacillales</taxon>
        <taxon>Bacillaceae</taxon>
        <taxon>Alkalicoccobacillus</taxon>
    </lineage>
</organism>
<comment type="caution">
    <text evidence="2">The sequence shown here is derived from an EMBL/GenBank/DDBJ whole genome shotgun (WGS) entry which is preliminary data.</text>
</comment>
<evidence type="ECO:0000256" key="1">
    <source>
        <dbReference type="SAM" id="Phobius"/>
    </source>
</evidence>
<evidence type="ECO:0000313" key="3">
    <source>
        <dbReference type="Proteomes" id="UP000318521"/>
    </source>
</evidence>
<gene>
    <name evidence="2" type="ORF">FN960_01780</name>
</gene>
<keyword evidence="1" id="KW-0472">Membrane</keyword>
<evidence type="ECO:0000313" key="2">
    <source>
        <dbReference type="EMBL" id="TSB48307.1"/>
    </source>
</evidence>